<dbReference type="RefSeq" id="WP_028384027.1">
    <property type="nucleotide sequence ID" value="NZ_CAAAJG010000027.1"/>
</dbReference>
<dbReference type="AlphaFoldDB" id="A0A378JT30"/>
<evidence type="ECO:0000313" key="4">
    <source>
        <dbReference type="Proteomes" id="UP000254040"/>
    </source>
</evidence>
<name>A0A378JT30_9GAMM</name>
<reference evidence="2 4" key="2">
    <citation type="submission" date="2018-06" db="EMBL/GenBank/DDBJ databases">
        <authorList>
            <consortium name="Pathogen Informatics"/>
            <person name="Doyle S."/>
        </authorList>
    </citation>
    <scope>NUCLEOTIDE SEQUENCE [LARGE SCALE GENOMIC DNA]</scope>
    <source>
        <strain evidence="2 4">NCTC12239</strain>
    </source>
</reference>
<sequence>MSNLTNSIKELYEDISAEEAKSAAGNLMSFFKILEEVEARVAQINQCNEPKNENIRSAD</sequence>
<dbReference type="STRING" id="39962.Lmor_1916"/>
<evidence type="ECO:0000313" key="3">
    <source>
        <dbReference type="Proteomes" id="UP000054985"/>
    </source>
</evidence>
<accession>A0A378JT30</accession>
<evidence type="ECO:0000313" key="2">
    <source>
        <dbReference type="EMBL" id="STX61177.1"/>
    </source>
</evidence>
<evidence type="ECO:0000313" key="1">
    <source>
        <dbReference type="EMBL" id="KTD33934.1"/>
    </source>
</evidence>
<reference evidence="1 3" key="1">
    <citation type="submission" date="2015-11" db="EMBL/GenBank/DDBJ databases">
        <title>Genomic analysis of 38 Legionella species identifies large and diverse effector repertoires.</title>
        <authorList>
            <person name="Burstein D."/>
            <person name="Amaro F."/>
            <person name="Zusman T."/>
            <person name="Lifshitz Z."/>
            <person name="Cohen O."/>
            <person name="Gilbert J.A."/>
            <person name="Pupko T."/>
            <person name="Shuman H.A."/>
            <person name="Segal G."/>
        </authorList>
    </citation>
    <scope>NUCLEOTIDE SEQUENCE [LARGE SCALE GENOMIC DNA]</scope>
    <source>
        <strain evidence="1 3">ATCC 43877</strain>
    </source>
</reference>
<dbReference type="EMBL" id="LNYN01000021">
    <property type="protein sequence ID" value="KTD33934.1"/>
    <property type="molecule type" value="Genomic_DNA"/>
</dbReference>
<keyword evidence="3" id="KW-1185">Reference proteome</keyword>
<organism evidence="2 4">
    <name type="scientific">Legionella moravica</name>
    <dbReference type="NCBI Taxonomy" id="39962"/>
    <lineage>
        <taxon>Bacteria</taxon>
        <taxon>Pseudomonadati</taxon>
        <taxon>Pseudomonadota</taxon>
        <taxon>Gammaproteobacteria</taxon>
        <taxon>Legionellales</taxon>
        <taxon>Legionellaceae</taxon>
        <taxon>Legionella</taxon>
    </lineage>
</organism>
<gene>
    <name evidence="1" type="ORF">Lmor_1916</name>
    <name evidence="2" type="ORF">NCTC12239_00080</name>
</gene>
<dbReference type="EMBL" id="UGOG01000001">
    <property type="protein sequence ID" value="STX61177.1"/>
    <property type="molecule type" value="Genomic_DNA"/>
</dbReference>
<protein>
    <submittedName>
        <fullName evidence="2">Uncharacterized protein</fullName>
    </submittedName>
</protein>
<dbReference type="OrthoDB" id="5651543at2"/>
<proteinExistence type="predicted"/>
<dbReference type="Proteomes" id="UP000254040">
    <property type="component" value="Unassembled WGS sequence"/>
</dbReference>
<dbReference type="Proteomes" id="UP000054985">
    <property type="component" value="Unassembled WGS sequence"/>
</dbReference>